<protein>
    <submittedName>
        <fullName evidence="1">Uncharacterized protein</fullName>
    </submittedName>
</protein>
<comment type="caution">
    <text evidence="1">The sequence shown here is derived from an EMBL/GenBank/DDBJ whole genome shotgun (WGS) entry which is preliminary data.</text>
</comment>
<dbReference type="AlphaFoldDB" id="A0A6D1AH59"/>
<gene>
    <name evidence="1" type="ORF">G3563_28035</name>
</gene>
<proteinExistence type="predicted"/>
<name>A0A6D1AH59_ECOLX</name>
<reference evidence="1" key="1">
    <citation type="submission" date="2020-02" db="EMBL/GenBank/DDBJ databases">
        <title>Investigating the Use of Bacteriophages as New Decolonization Strategy for Intestinal Carriage of CTX-M-15-producing ST131 Escherichia coli: an In Vitro Continuous Culture System Model.</title>
        <authorList>
            <person name="Bernasconi O.J."/>
            <person name="Campos-Madueno E.I."/>
            <person name="Dona V."/>
            <person name="Perreten V."/>
            <person name="Carattoli A."/>
            <person name="Endimiani A."/>
        </authorList>
    </citation>
    <scope>NUCLEOTIDE SEQUENCE</scope>
    <source>
        <strain evidence="1">4901.28</strain>
    </source>
</reference>
<organism evidence="1">
    <name type="scientific">Escherichia coli</name>
    <dbReference type="NCBI Taxonomy" id="562"/>
    <lineage>
        <taxon>Bacteria</taxon>
        <taxon>Pseudomonadati</taxon>
        <taxon>Pseudomonadota</taxon>
        <taxon>Gammaproteobacteria</taxon>
        <taxon>Enterobacterales</taxon>
        <taxon>Enterobacteriaceae</taxon>
        <taxon>Escherichia</taxon>
    </lineage>
</organism>
<dbReference type="NCBIfam" id="NF046046">
    <property type="entry name" value="Mbov_0729_Cterm"/>
    <property type="match status" value="1"/>
</dbReference>
<feature type="non-terminal residue" evidence="1">
    <location>
        <position position="1"/>
    </location>
</feature>
<evidence type="ECO:0000313" key="1">
    <source>
        <dbReference type="EMBL" id="NEU02851.1"/>
    </source>
</evidence>
<feature type="non-terminal residue" evidence="1">
    <location>
        <position position="101"/>
    </location>
</feature>
<accession>A0A6D1AH59</accession>
<dbReference type="EMBL" id="JAAHTE010000461">
    <property type="protein sequence ID" value="NEU02851.1"/>
    <property type="molecule type" value="Genomic_DNA"/>
</dbReference>
<sequence>SKAEKELELLYHFFKGYGQIEEYLKDGNKLEKLKSEFDSKSNETIENFDHDTEEFLKKFGFQEQDINDLTDVFDNVTNLTSSNPNETANKNFTDLFKKVKN</sequence>